<evidence type="ECO:0000256" key="10">
    <source>
        <dbReference type="ARBA" id="ARBA00023077"/>
    </source>
</evidence>
<name>A0A177NFU0_9GAMM</name>
<dbReference type="PROSITE" id="PS52016">
    <property type="entry name" value="TONB_DEPENDENT_REC_3"/>
    <property type="match status" value="1"/>
</dbReference>
<evidence type="ECO:0000256" key="2">
    <source>
        <dbReference type="ARBA" id="ARBA00009810"/>
    </source>
</evidence>
<dbReference type="PANTHER" id="PTHR32552:SF68">
    <property type="entry name" value="FERRICHROME OUTER MEMBRANE TRANSPORTER_PHAGE RECEPTOR"/>
    <property type="match status" value="1"/>
</dbReference>
<dbReference type="Gene3D" id="2.40.170.20">
    <property type="entry name" value="TonB-dependent receptor, beta-barrel domain"/>
    <property type="match status" value="1"/>
</dbReference>
<dbReference type="InterPro" id="IPR011662">
    <property type="entry name" value="Secretin/TonB_short_N"/>
</dbReference>
<keyword evidence="13 14" id="KW-0998">Cell outer membrane</keyword>
<evidence type="ECO:0000256" key="11">
    <source>
        <dbReference type="ARBA" id="ARBA00023136"/>
    </source>
</evidence>
<dbReference type="InterPro" id="IPR036942">
    <property type="entry name" value="Beta-barrel_TonB_sf"/>
</dbReference>
<dbReference type="Pfam" id="PF07715">
    <property type="entry name" value="Plug"/>
    <property type="match status" value="1"/>
</dbReference>
<evidence type="ECO:0000313" key="17">
    <source>
        <dbReference type="EMBL" id="OAI15920.1"/>
    </source>
</evidence>
<keyword evidence="7" id="KW-0732">Signal</keyword>
<feature type="domain" description="Secretin/TonB short N-terminal" evidence="16">
    <location>
        <begin position="48"/>
        <end position="99"/>
    </location>
</feature>
<dbReference type="InterPro" id="IPR012910">
    <property type="entry name" value="Plug_dom"/>
</dbReference>
<evidence type="ECO:0000259" key="16">
    <source>
        <dbReference type="SMART" id="SM00965"/>
    </source>
</evidence>
<evidence type="ECO:0000256" key="7">
    <source>
        <dbReference type="ARBA" id="ARBA00022729"/>
    </source>
</evidence>
<dbReference type="Proteomes" id="UP000077628">
    <property type="component" value="Unassembled WGS sequence"/>
</dbReference>
<organism evidence="17 18">
    <name type="scientific">Methylomonas koyamae</name>
    <dbReference type="NCBI Taxonomy" id="702114"/>
    <lineage>
        <taxon>Bacteria</taxon>
        <taxon>Pseudomonadati</taxon>
        <taxon>Pseudomonadota</taxon>
        <taxon>Gammaproteobacteria</taxon>
        <taxon>Methylococcales</taxon>
        <taxon>Methylococcaceae</taxon>
        <taxon>Methylomonas</taxon>
    </lineage>
</organism>
<evidence type="ECO:0000256" key="6">
    <source>
        <dbReference type="ARBA" id="ARBA00022692"/>
    </source>
</evidence>
<reference evidence="18" key="1">
    <citation type="submission" date="2016-03" db="EMBL/GenBank/DDBJ databases">
        <authorList>
            <person name="Heylen K."/>
            <person name="De Vos P."/>
            <person name="Vekeman B."/>
        </authorList>
    </citation>
    <scope>NUCLEOTIDE SEQUENCE [LARGE SCALE GENOMIC DNA]</scope>
    <source>
        <strain evidence="18">R-45383</strain>
    </source>
</reference>
<dbReference type="PANTHER" id="PTHR32552">
    <property type="entry name" value="FERRICHROME IRON RECEPTOR-RELATED"/>
    <property type="match status" value="1"/>
</dbReference>
<evidence type="ECO:0000256" key="1">
    <source>
        <dbReference type="ARBA" id="ARBA00004571"/>
    </source>
</evidence>
<dbReference type="InterPro" id="IPR037066">
    <property type="entry name" value="Plug_dom_sf"/>
</dbReference>
<dbReference type="GO" id="GO:0009279">
    <property type="term" value="C:cell outer membrane"/>
    <property type="evidence" value="ECO:0007669"/>
    <property type="project" value="UniProtKB-SubCell"/>
</dbReference>
<dbReference type="AlphaFoldDB" id="A0A177NFU0"/>
<evidence type="ECO:0000256" key="4">
    <source>
        <dbReference type="ARBA" id="ARBA00022452"/>
    </source>
</evidence>
<dbReference type="SUPFAM" id="SSF56935">
    <property type="entry name" value="Porins"/>
    <property type="match status" value="1"/>
</dbReference>
<evidence type="ECO:0000256" key="8">
    <source>
        <dbReference type="ARBA" id="ARBA00023004"/>
    </source>
</evidence>
<comment type="similarity">
    <text evidence="2 14 15">Belongs to the TonB-dependent receptor family.</text>
</comment>
<accession>A0A177NFU0</accession>
<dbReference type="CDD" id="cd01347">
    <property type="entry name" value="ligand_gated_channel"/>
    <property type="match status" value="1"/>
</dbReference>
<keyword evidence="6 14" id="KW-0812">Transmembrane</keyword>
<evidence type="ECO:0000256" key="3">
    <source>
        <dbReference type="ARBA" id="ARBA00022448"/>
    </source>
</evidence>
<dbReference type="SMART" id="SM00965">
    <property type="entry name" value="STN"/>
    <property type="match status" value="1"/>
</dbReference>
<dbReference type="InterPro" id="IPR010105">
    <property type="entry name" value="TonB_sidphr_rcpt"/>
</dbReference>
<keyword evidence="3 14" id="KW-0813">Transport</keyword>
<dbReference type="InterPro" id="IPR000531">
    <property type="entry name" value="Beta-barrel_TonB"/>
</dbReference>
<dbReference type="NCBIfam" id="TIGR01783">
    <property type="entry name" value="TonB-siderophor"/>
    <property type="match status" value="1"/>
</dbReference>
<dbReference type="Gene3D" id="2.170.130.10">
    <property type="entry name" value="TonB-dependent receptor, plug domain"/>
    <property type="match status" value="1"/>
</dbReference>
<evidence type="ECO:0000256" key="15">
    <source>
        <dbReference type="RuleBase" id="RU003357"/>
    </source>
</evidence>
<comment type="subcellular location">
    <subcellularLocation>
        <location evidence="1 14">Cell outer membrane</location>
        <topology evidence="1 14">Multi-pass membrane protein</topology>
    </subcellularLocation>
</comment>
<evidence type="ECO:0000256" key="9">
    <source>
        <dbReference type="ARBA" id="ARBA00023065"/>
    </source>
</evidence>
<keyword evidence="18" id="KW-1185">Reference proteome</keyword>
<dbReference type="STRING" id="702114.A1355_10455"/>
<dbReference type="GO" id="GO:0015344">
    <property type="term" value="F:siderophore uptake transmembrane transporter activity"/>
    <property type="evidence" value="ECO:0007669"/>
    <property type="project" value="TreeGrafter"/>
</dbReference>
<dbReference type="Gene3D" id="3.55.50.30">
    <property type="match status" value="1"/>
</dbReference>
<evidence type="ECO:0000256" key="14">
    <source>
        <dbReference type="PROSITE-ProRule" id="PRU01360"/>
    </source>
</evidence>
<dbReference type="GO" id="GO:0038023">
    <property type="term" value="F:signaling receptor activity"/>
    <property type="evidence" value="ECO:0007669"/>
    <property type="project" value="InterPro"/>
</dbReference>
<evidence type="ECO:0000256" key="12">
    <source>
        <dbReference type="ARBA" id="ARBA00023170"/>
    </source>
</evidence>
<keyword evidence="10 15" id="KW-0798">TonB box</keyword>
<dbReference type="Pfam" id="PF07660">
    <property type="entry name" value="STN"/>
    <property type="match status" value="1"/>
</dbReference>
<keyword evidence="11 14" id="KW-0472">Membrane</keyword>
<keyword evidence="8" id="KW-0408">Iron</keyword>
<keyword evidence="4 14" id="KW-1134">Transmembrane beta strand</keyword>
<comment type="caution">
    <text evidence="17">The sequence shown here is derived from an EMBL/GenBank/DDBJ whole genome shotgun (WGS) entry which is preliminary data.</text>
</comment>
<gene>
    <name evidence="17" type="ORF">A1355_10455</name>
</gene>
<evidence type="ECO:0000256" key="5">
    <source>
        <dbReference type="ARBA" id="ARBA00022496"/>
    </source>
</evidence>
<dbReference type="Pfam" id="PF00593">
    <property type="entry name" value="TonB_dep_Rec_b-barrel"/>
    <property type="match status" value="1"/>
</dbReference>
<keyword evidence="5" id="KW-0410">Iron transport</keyword>
<sequence>MCAALPASLPVAAAAEPVQSSSQGPQDFDLPSQTLGEALKAFSRQTRLQLFYDAELVAGKISLALQGRFTPSAALQKILENSGIRYRLENGNTLVLEKAPTKPDQPQSANTLPSVNVVGQTVQFDATDPYNEDYVLPNATSGTKTDTPIMETPLNVQVISKQVLKDQQVINLGQALKNVSGVTTGSFAYGTGNANVANQQITLRGFASETFFRNGFRLQQGSAQREMANVESVEVLKGPAAILYGLAEPGGMVNVVTKQPLATPYYSASQQFGSYDLYRTVLDATGPLTQDDTLLYRTVFSYENSNSFRDLVFNDSVFFAPSLKWNISPKTQAMLELEYQHKKFGADVAAVPAINGQLLNIPNSRNYGEYSPGQTDTIFVGMNWSHQFNDDWSIKHRVSANLNDSFIPVSSYPVFNLADPATLAVFQSFVLGPITPNSIPRLSYINQKNDKDTYSTNLDLVGHFDTLGLNHTLLFGGDYYRLDSSGSSQTDFGSFLNWYAGGSEPSNIDAFNPSHPGRNYPPTVDPTSYNKTVTNTDQYGLYFQDQIKLPYNFQVMGGIRYQYIHQKQSSQNYTGTVTLQDPTTQDAVTPRVGILWQPQSWLSLYANYVEGFGANTGKTYVSPGVSKTIDPTSASQFEGGIKTSFFDGRLRATLAYYDLTKTNLASTDPRHLNDCGGGPCQIAVGEVHNRGPELDIQGEILPGWNAIATYSYTDTTISKTNPENEAFLGLYPVGTRNWGVPRNTASVFSTYEFQSDTLKGFKFGGGVNLQSSQLTCCLAPQFTIPGYATVDLLAAYSIKVGKTKVSAQLNVNNLLDKYYFTGAGFDSPSLMFPTFGQPRFFMGSISVQY</sequence>
<proteinExistence type="inferred from homology"/>
<dbReference type="InterPro" id="IPR039426">
    <property type="entry name" value="TonB-dep_rcpt-like"/>
</dbReference>
<dbReference type="EMBL" id="LUUK01000190">
    <property type="protein sequence ID" value="OAI15920.1"/>
    <property type="molecule type" value="Genomic_DNA"/>
</dbReference>
<protein>
    <recommendedName>
        <fullName evidence="16">Secretin/TonB short N-terminal domain-containing protein</fullName>
    </recommendedName>
</protein>
<dbReference type="GO" id="GO:0015891">
    <property type="term" value="P:siderophore transport"/>
    <property type="evidence" value="ECO:0007669"/>
    <property type="project" value="InterPro"/>
</dbReference>
<evidence type="ECO:0000256" key="13">
    <source>
        <dbReference type="ARBA" id="ARBA00023237"/>
    </source>
</evidence>
<keyword evidence="9" id="KW-0406">Ion transport</keyword>
<keyword evidence="12" id="KW-0675">Receptor</keyword>
<dbReference type="FunFam" id="2.170.130.10:FF:000001">
    <property type="entry name" value="Catecholate siderophore TonB-dependent receptor"/>
    <property type="match status" value="1"/>
</dbReference>
<evidence type="ECO:0000313" key="18">
    <source>
        <dbReference type="Proteomes" id="UP000077628"/>
    </source>
</evidence>